<sequence>MTPLLEQVYAPGDFRRQGHALVDQLADYLEACPTLPANPLVAPEDLLSTFRSLLSNNKTKPEDLYELMLRHSLHLHAPAYMGHQVNPPAPLSALGDLLNGIINGSTAIYEMGSTGAVMERLVMEAFANMLGLSSATGGFMTNGGTLANLTALLAARAAKWPEGDAWQAGNGPFRPCVLVNEQAHYCIDRAVRIMGWGEQGIINVPSDEAYKMKTEELDGLIAEARKKGLTPLAIIGSAGTTSTGSFDDLDSIAEVAERHKLWFHVDGAHGGAQYLDPDRRDLVRGMDRADSVIVDFHKTMMTPGLTTGVFFKNGSDAYRTFHQKAEYLLSFDSGEEDWANMGRRTFECTKNMMSLRVFSLLSVYGPEVFRDYLTSVNGIAAHCAVAVRQTPELELAVLPETNIVCFRYHPKTTGLSLEEVNGLNQMIRAQIIQETDFYIVQTKLRGLVWLRCTFTNPMTSRGHVDKMLQEVKARGEAQVAFRSGMPVF</sequence>
<dbReference type="STRING" id="478744.SAMN05444359_11851"/>
<dbReference type="AlphaFoldDB" id="A0A1H9JSL5"/>
<evidence type="ECO:0000256" key="3">
    <source>
        <dbReference type="ARBA" id="ARBA00022793"/>
    </source>
</evidence>
<dbReference type="Proteomes" id="UP000199021">
    <property type="component" value="Unassembled WGS sequence"/>
</dbReference>
<dbReference type="GO" id="GO:0019752">
    <property type="term" value="P:carboxylic acid metabolic process"/>
    <property type="evidence" value="ECO:0007669"/>
    <property type="project" value="InterPro"/>
</dbReference>
<dbReference type="PANTHER" id="PTHR45677:SF8">
    <property type="entry name" value="CYSTEINE SULFINIC ACID DECARBOXYLASE"/>
    <property type="match status" value="1"/>
</dbReference>
<comment type="similarity">
    <text evidence="2 7">Belongs to the group II decarboxylase family.</text>
</comment>
<feature type="modified residue" description="N6-(pyridoxal phosphate)lysine" evidence="6">
    <location>
        <position position="298"/>
    </location>
</feature>
<dbReference type="GO" id="GO:0006520">
    <property type="term" value="P:amino acid metabolic process"/>
    <property type="evidence" value="ECO:0007669"/>
    <property type="project" value="InterPro"/>
</dbReference>
<evidence type="ECO:0000256" key="4">
    <source>
        <dbReference type="ARBA" id="ARBA00022898"/>
    </source>
</evidence>
<evidence type="ECO:0000256" key="6">
    <source>
        <dbReference type="PIRSR" id="PIRSR602129-50"/>
    </source>
</evidence>
<gene>
    <name evidence="8" type="ORF">SAMN05444359_11851</name>
</gene>
<dbReference type="InterPro" id="IPR015424">
    <property type="entry name" value="PyrdxlP-dep_Trfase"/>
</dbReference>
<keyword evidence="5 7" id="KW-0456">Lyase</keyword>
<dbReference type="GO" id="GO:0030170">
    <property type="term" value="F:pyridoxal phosphate binding"/>
    <property type="evidence" value="ECO:0007669"/>
    <property type="project" value="InterPro"/>
</dbReference>
<organism evidence="8 9">
    <name type="scientific">Neolewinella agarilytica</name>
    <dbReference type="NCBI Taxonomy" id="478744"/>
    <lineage>
        <taxon>Bacteria</taxon>
        <taxon>Pseudomonadati</taxon>
        <taxon>Bacteroidota</taxon>
        <taxon>Saprospiria</taxon>
        <taxon>Saprospirales</taxon>
        <taxon>Lewinellaceae</taxon>
        <taxon>Neolewinella</taxon>
    </lineage>
</organism>
<dbReference type="GO" id="GO:0016831">
    <property type="term" value="F:carboxy-lyase activity"/>
    <property type="evidence" value="ECO:0007669"/>
    <property type="project" value="UniProtKB-KW"/>
</dbReference>
<evidence type="ECO:0000313" key="8">
    <source>
        <dbReference type="EMBL" id="SEQ89753.1"/>
    </source>
</evidence>
<evidence type="ECO:0000256" key="1">
    <source>
        <dbReference type="ARBA" id="ARBA00001933"/>
    </source>
</evidence>
<name>A0A1H9JSL5_9BACT</name>
<dbReference type="PANTHER" id="PTHR45677">
    <property type="entry name" value="GLUTAMATE DECARBOXYLASE-RELATED"/>
    <property type="match status" value="1"/>
</dbReference>
<dbReference type="Gene3D" id="3.90.1150.170">
    <property type="match status" value="1"/>
</dbReference>
<dbReference type="GO" id="GO:0005737">
    <property type="term" value="C:cytoplasm"/>
    <property type="evidence" value="ECO:0007669"/>
    <property type="project" value="TreeGrafter"/>
</dbReference>
<dbReference type="SUPFAM" id="SSF53383">
    <property type="entry name" value="PLP-dependent transferases"/>
    <property type="match status" value="1"/>
</dbReference>
<evidence type="ECO:0000256" key="2">
    <source>
        <dbReference type="ARBA" id="ARBA00009533"/>
    </source>
</evidence>
<evidence type="ECO:0000256" key="5">
    <source>
        <dbReference type="ARBA" id="ARBA00023239"/>
    </source>
</evidence>
<keyword evidence="9" id="KW-1185">Reference proteome</keyword>
<keyword evidence="3" id="KW-0210">Decarboxylase</keyword>
<accession>A0A1H9JSL5</accession>
<dbReference type="EMBL" id="FOFB01000018">
    <property type="protein sequence ID" value="SEQ89753.1"/>
    <property type="molecule type" value="Genomic_DNA"/>
</dbReference>
<dbReference type="RefSeq" id="WP_090170289.1">
    <property type="nucleotide sequence ID" value="NZ_FOFB01000018.1"/>
</dbReference>
<keyword evidence="4 6" id="KW-0663">Pyridoxal phosphate</keyword>
<dbReference type="InterPro" id="IPR010977">
    <property type="entry name" value="Aromatic_deC"/>
</dbReference>
<proteinExistence type="inferred from homology"/>
<dbReference type="Pfam" id="PF00282">
    <property type="entry name" value="Pyridoxal_deC"/>
    <property type="match status" value="1"/>
</dbReference>
<dbReference type="OrthoDB" id="9803665at2"/>
<evidence type="ECO:0000313" key="9">
    <source>
        <dbReference type="Proteomes" id="UP000199021"/>
    </source>
</evidence>
<dbReference type="InParanoid" id="A0A1H9JSL5"/>
<evidence type="ECO:0000256" key="7">
    <source>
        <dbReference type="RuleBase" id="RU000382"/>
    </source>
</evidence>
<reference evidence="9" key="1">
    <citation type="submission" date="2016-10" db="EMBL/GenBank/DDBJ databases">
        <authorList>
            <person name="Varghese N."/>
            <person name="Submissions S."/>
        </authorList>
    </citation>
    <scope>NUCLEOTIDE SEQUENCE [LARGE SCALE GENOMIC DNA]</scope>
    <source>
        <strain evidence="9">DSM 24740</strain>
    </source>
</reference>
<dbReference type="Gene3D" id="3.40.640.10">
    <property type="entry name" value="Type I PLP-dependent aspartate aminotransferase-like (Major domain)"/>
    <property type="match status" value="1"/>
</dbReference>
<comment type="cofactor">
    <cofactor evidence="1 6 7">
        <name>pyridoxal 5'-phosphate</name>
        <dbReference type="ChEBI" id="CHEBI:597326"/>
    </cofactor>
</comment>
<dbReference type="InterPro" id="IPR015421">
    <property type="entry name" value="PyrdxlP-dep_Trfase_major"/>
</dbReference>
<dbReference type="InterPro" id="IPR002129">
    <property type="entry name" value="PyrdxlP-dep_de-COase"/>
</dbReference>
<dbReference type="PRINTS" id="PR00800">
    <property type="entry name" value="YHDCRBOXLASE"/>
</dbReference>
<protein>
    <submittedName>
        <fullName evidence="8">L-2,4-diaminobutyrate decarboxylase</fullName>
    </submittedName>
</protein>